<evidence type="ECO:0000313" key="3">
    <source>
        <dbReference type="EMBL" id="MBB5061530.1"/>
    </source>
</evidence>
<evidence type="ECO:0000256" key="1">
    <source>
        <dbReference type="SAM" id="SignalP"/>
    </source>
</evidence>
<feature type="domain" description="DUF1330" evidence="2">
    <location>
        <begin position="35"/>
        <end position="120"/>
    </location>
</feature>
<dbReference type="Gene3D" id="3.30.70.100">
    <property type="match status" value="1"/>
</dbReference>
<evidence type="ECO:0000313" key="4">
    <source>
        <dbReference type="Proteomes" id="UP000540989"/>
    </source>
</evidence>
<protein>
    <submittedName>
        <fullName evidence="3">Uncharacterized protein (DUF1330 family)</fullName>
    </submittedName>
</protein>
<dbReference type="InterPro" id="IPR010753">
    <property type="entry name" value="DUF1330"/>
</dbReference>
<dbReference type="InterPro" id="IPR011008">
    <property type="entry name" value="Dimeric_a/b-barrel"/>
</dbReference>
<reference evidence="3 4" key="1">
    <citation type="submission" date="2020-08" db="EMBL/GenBank/DDBJ databases">
        <title>Genomic Encyclopedia of Type Strains, Phase IV (KMG-V): Genome sequencing to study the core and pangenomes of soil and plant-associated prokaryotes.</title>
        <authorList>
            <person name="Whitman W."/>
        </authorList>
    </citation>
    <scope>NUCLEOTIDE SEQUENCE [LARGE SCALE GENOMIC DNA]</scope>
    <source>
        <strain evidence="3 4">M8UP14</strain>
    </source>
</reference>
<proteinExistence type="predicted"/>
<feature type="signal peptide" evidence="1">
    <location>
        <begin position="1"/>
        <end position="19"/>
    </location>
</feature>
<feature type="chain" id="PRO_5030676988" evidence="1">
    <location>
        <begin position="20"/>
        <end position="123"/>
    </location>
</feature>
<comment type="caution">
    <text evidence="3">The sequence shown here is derived from an EMBL/GenBank/DDBJ whole genome shotgun (WGS) entry which is preliminary data.</text>
</comment>
<sequence length="123" mass="13255">MKSNYKFLMAMIAGLLVGAAGKSAMHGEQVKMPPVYVISEAETIADDTAVKNYGTKVQETLVPFKGHYHFVDGDAPPRGIVVIAFESSEQALAWYSSPAYAAIKPIRLAAVKGRMFMVGGFAQ</sequence>
<accession>A0A7W7ZKD5</accession>
<keyword evidence="4" id="KW-1185">Reference proteome</keyword>
<dbReference type="SUPFAM" id="SSF54909">
    <property type="entry name" value="Dimeric alpha+beta barrel"/>
    <property type="match status" value="1"/>
</dbReference>
<dbReference type="Proteomes" id="UP000540989">
    <property type="component" value="Unassembled WGS sequence"/>
</dbReference>
<organism evidence="3 4">
    <name type="scientific">Granulicella aggregans</name>
    <dbReference type="NCBI Taxonomy" id="474949"/>
    <lineage>
        <taxon>Bacteria</taxon>
        <taxon>Pseudomonadati</taxon>
        <taxon>Acidobacteriota</taxon>
        <taxon>Terriglobia</taxon>
        <taxon>Terriglobales</taxon>
        <taxon>Acidobacteriaceae</taxon>
        <taxon>Granulicella</taxon>
    </lineage>
</organism>
<dbReference type="Pfam" id="PF07045">
    <property type="entry name" value="DUF1330"/>
    <property type="match status" value="1"/>
</dbReference>
<gene>
    <name evidence="3" type="ORF">HDF16_006266</name>
</gene>
<dbReference type="EMBL" id="JACHIP010000051">
    <property type="protein sequence ID" value="MBB5061530.1"/>
    <property type="molecule type" value="Genomic_DNA"/>
</dbReference>
<dbReference type="RefSeq" id="WP_184224444.1">
    <property type="nucleotide sequence ID" value="NZ_JACHIP010000051.1"/>
</dbReference>
<name>A0A7W7ZKD5_9BACT</name>
<evidence type="ECO:0000259" key="2">
    <source>
        <dbReference type="Pfam" id="PF07045"/>
    </source>
</evidence>
<keyword evidence="1" id="KW-0732">Signal</keyword>
<dbReference type="AlphaFoldDB" id="A0A7W7ZKD5"/>